<dbReference type="RefSeq" id="XP_788856.4">
    <property type="nucleotide sequence ID" value="XM_783763.5"/>
</dbReference>
<keyword evidence="5 10" id="KW-0641">Proline biosynthesis</keyword>
<dbReference type="InParanoid" id="A0A7M7RHE6"/>
<evidence type="ECO:0000256" key="10">
    <source>
        <dbReference type="RuleBase" id="RU003903"/>
    </source>
</evidence>
<evidence type="ECO:0000256" key="5">
    <source>
        <dbReference type="ARBA" id="ARBA00022650"/>
    </source>
</evidence>
<evidence type="ECO:0000256" key="3">
    <source>
        <dbReference type="ARBA" id="ARBA00012855"/>
    </source>
</evidence>
<dbReference type="InterPro" id="IPR053790">
    <property type="entry name" value="P5CR-like_CS"/>
</dbReference>
<dbReference type="UniPathway" id="UPA00098">
    <property type="reaction ID" value="UER00361"/>
</dbReference>
<dbReference type="Pfam" id="PF03807">
    <property type="entry name" value="F420_oxidored"/>
    <property type="match status" value="1"/>
</dbReference>
<protein>
    <recommendedName>
        <fullName evidence="3 10">Pyrroline-5-carboxylate reductase</fullName>
        <ecNumber evidence="3 10">1.5.1.2</ecNumber>
    </recommendedName>
</protein>
<dbReference type="InterPro" id="IPR036291">
    <property type="entry name" value="NAD(P)-bd_dom_sf"/>
</dbReference>
<evidence type="ECO:0000256" key="1">
    <source>
        <dbReference type="ARBA" id="ARBA00005205"/>
    </source>
</evidence>
<evidence type="ECO:0000256" key="2">
    <source>
        <dbReference type="ARBA" id="ARBA00005525"/>
    </source>
</evidence>
<dbReference type="InterPro" id="IPR029036">
    <property type="entry name" value="P5CR_dimer"/>
</dbReference>
<reference evidence="14" key="1">
    <citation type="submission" date="2015-02" db="EMBL/GenBank/DDBJ databases">
        <title>Genome sequencing for Strongylocentrotus purpuratus.</title>
        <authorList>
            <person name="Murali S."/>
            <person name="Liu Y."/>
            <person name="Vee V."/>
            <person name="English A."/>
            <person name="Wang M."/>
            <person name="Skinner E."/>
            <person name="Han Y."/>
            <person name="Muzny D.M."/>
            <person name="Worley K.C."/>
            <person name="Gibbs R.A."/>
        </authorList>
    </citation>
    <scope>NUCLEOTIDE SEQUENCE</scope>
</reference>
<dbReference type="InterPro" id="IPR028939">
    <property type="entry name" value="P5C_Rdtase_cat_N"/>
</dbReference>
<keyword evidence="14" id="KW-1185">Reference proteome</keyword>
<dbReference type="FunFam" id="1.10.3730.10:FF:000003">
    <property type="entry name" value="Pyrroline-5-carboxylate reductase 1, mitochondrial"/>
    <property type="match status" value="1"/>
</dbReference>
<evidence type="ECO:0000256" key="9">
    <source>
        <dbReference type="PIRSR" id="PIRSR000193-1"/>
    </source>
</evidence>
<evidence type="ECO:0000313" key="13">
    <source>
        <dbReference type="EnsemblMetazoa" id="XP_788856"/>
    </source>
</evidence>
<evidence type="ECO:0000256" key="4">
    <source>
        <dbReference type="ARBA" id="ARBA00022605"/>
    </source>
</evidence>
<dbReference type="EnsemblMetazoa" id="XM_783763">
    <property type="protein sequence ID" value="XP_788856"/>
    <property type="gene ID" value="LOC583871"/>
</dbReference>
<feature type="domain" description="Pyrroline-5-carboxylate reductase catalytic N-terminal" evidence="11">
    <location>
        <begin position="3"/>
        <end position="51"/>
    </location>
</feature>
<reference evidence="13" key="2">
    <citation type="submission" date="2021-01" db="UniProtKB">
        <authorList>
            <consortium name="EnsemblMetazoa"/>
        </authorList>
    </citation>
    <scope>IDENTIFICATION</scope>
</reference>
<evidence type="ECO:0000259" key="12">
    <source>
        <dbReference type="Pfam" id="PF14748"/>
    </source>
</evidence>
<accession>A0A7M7RHE6</accession>
<dbReference type="HAMAP" id="MF_01925">
    <property type="entry name" value="P5C_reductase"/>
    <property type="match status" value="1"/>
</dbReference>
<dbReference type="OMA" id="YYFIESL"/>
<evidence type="ECO:0000313" key="14">
    <source>
        <dbReference type="Proteomes" id="UP000007110"/>
    </source>
</evidence>
<dbReference type="PIRSF" id="PIRSF000193">
    <property type="entry name" value="Pyrrol-5-carb_rd"/>
    <property type="match status" value="1"/>
</dbReference>
<dbReference type="SUPFAM" id="SSF48179">
    <property type="entry name" value="6-phosphogluconate dehydrogenase C-terminal domain-like"/>
    <property type="match status" value="1"/>
</dbReference>
<sequence>MGTKIAENNEQLLEMSDTVFLATKPNIVGIVLKEIAPYVKKDHLFVSLAAGITLDYLQSSLPEETRVIRAMPNTPAIIMEGATIFSVGQNVREGDSKMFQSLLSQLGICLEGDESLIDAAMSVSGCGPAYAYVAIDALADGGVKMGLPRDVAIKLSAQALLGSSKMVLTGGKHPSQLKDEVCSPAGTTIDAIYELEKGGFRRCLIEAVEAACLKARRLNAMQLFNNK</sequence>
<dbReference type="GO" id="GO:0004735">
    <property type="term" value="F:pyrroline-5-carboxylate reductase activity"/>
    <property type="evidence" value="ECO:0000318"/>
    <property type="project" value="GO_Central"/>
</dbReference>
<evidence type="ECO:0000256" key="7">
    <source>
        <dbReference type="ARBA" id="ARBA00049867"/>
    </source>
</evidence>
<dbReference type="Gene3D" id="1.10.3730.10">
    <property type="entry name" value="ProC C-terminal domain-like"/>
    <property type="match status" value="1"/>
</dbReference>
<comment type="similarity">
    <text evidence="2 10">Belongs to the pyrroline-5-carboxylate reductase family.</text>
</comment>
<evidence type="ECO:0000256" key="6">
    <source>
        <dbReference type="ARBA" id="ARBA00023002"/>
    </source>
</evidence>
<dbReference type="EC" id="1.5.1.2" evidence="3 10"/>
<organism evidence="13 14">
    <name type="scientific">Strongylocentrotus purpuratus</name>
    <name type="common">Purple sea urchin</name>
    <dbReference type="NCBI Taxonomy" id="7668"/>
    <lineage>
        <taxon>Eukaryota</taxon>
        <taxon>Metazoa</taxon>
        <taxon>Echinodermata</taxon>
        <taxon>Eleutherozoa</taxon>
        <taxon>Echinozoa</taxon>
        <taxon>Echinoidea</taxon>
        <taxon>Euechinoidea</taxon>
        <taxon>Echinacea</taxon>
        <taxon>Camarodonta</taxon>
        <taxon>Echinidea</taxon>
        <taxon>Strongylocentrotidae</taxon>
        <taxon>Strongylocentrotus</taxon>
    </lineage>
</organism>
<dbReference type="PANTHER" id="PTHR11645">
    <property type="entry name" value="PYRROLINE-5-CARBOXYLATE REDUCTASE"/>
    <property type="match status" value="1"/>
</dbReference>
<dbReference type="AlphaFoldDB" id="A0A7M7RHE6"/>
<dbReference type="Gene3D" id="3.40.50.720">
    <property type="entry name" value="NAD(P)-binding Rossmann-like Domain"/>
    <property type="match status" value="1"/>
</dbReference>
<keyword evidence="4 10" id="KW-0028">Amino-acid biosynthesis</keyword>
<dbReference type="SUPFAM" id="SSF51735">
    <property type="entry name" value="NAD(P)-binding Rossmann-fold domains"/>
    <property type="match status" value="1"/>
</dbReference>
<dbReference type="GeneID" id="583871"/>
<comment type="catalytic activity">
    <reaction evidence="8">
        <text>L-proline + NAD(+) = (S)-1-pyrroline-5-carboxylate + NADH + 2 H(+)</text>
        <dbReference type="Rhea" id="RHEA:14105"/>
        <dbReference type="ChEBI" id="CHEBI:15378"/>
        <dbReference type="ChEBI" id="CHEBI:17388"/>
        <dbReference type="ChEBI" id="CHEBI:57540"/>
        <dbReference type="ChEBI" id="CHEBI:57945"/>
        <dbReference type="ChEBI" id="CHEBI:60039"/>
        <dbReference type="EC" id="1.5.1.2"/>
    </reaction>
    <physiologicalReaction direction="right-to-left" evidence="8">
        <dbReference type="Rhea" id="RHEA:14107"/>
    </physiologicalReaction>
</comment>
<comment type="catalytic activity">
    <reaction evidence="7">
        <text>L-proline + NADP(+) = (S)-1-pyrroline-5-carboxylate + NADPH + 2 H(+)</text>
        <dbReference type="Rhea" id="RHEA:14109"/>
        <dbReference type="ChEBI" id="CHEBI:15378"/>
        <dbReference type="ChEBI" id="CHEBI:17388"/>
        <dbReference type="ChEBI" id="CHEBI:57783"/>
        <dbReference type="ChEBI" id="CHEBI:58349"/>
        <dbReference type="ChEBI" id="CHEBI:60039"/>
        <dbReference type="EC" id="1.5.1.2"/>
    </reaction>
    <physiologicalReaction direction="right-to-left" evidence="7">
        <dbReference type="Rhea" id="RHEA:14111"/>
    </physiologicalReaction>
</comment>
<feature type="binding site" evidence="9">
    <location>
        <position position="9"/>
    </location>
    <ligand>
        <name>NADPH</name>
        <dbReference type="ChEBI" id="CHEBI:57783"/>
    </ligand>
</feature>
<dbReference type="InterPro" id="IPR008927">
    <property type="entry name" value="6-PGluconate_DH-like_C_sf"/>
</dbReference>
<dbReference type="PROSITE" id="PS00521">
    <property type="entry name" value="P5CR"/>
    <property type="match status" value="1"/>
</dbReference>
<dbReference type="PANTHER" id="PTHR11645:SF62">
    <property type="entry name" value="PYRROLINE-5-CARBOXYLATE REDUCTASE"/>
    <property type="match status" value="1"/>
</dbReference>
<comment type="pathway">
    <text evidence="1 10">Amino-acid biosynthesis; L-proline biosynthesis; L-proline from L-glutamate 5-semialdehyde: step 1/1.</text>
</comment>
<dbReference type="GO" id="GO:0055129">
    <property type="term" value="P:L-proline biosynthetic process"/>
    <property type="evidence" value="ECO:0000318"/>
    <property type="project" value="GO_Central"/>
</dbReference>
<keyword evidence="6 10" id="KW-0560">Oxidoreductase</keyword>
<dbReference type="InterPro" id="IPR000304">
    <property type="entry name" value="Pyrroline-COOH_reductase"/>
</dbReference>
<proteinExistence type="inferred from homology"/>
<evidence type="ECO:0000256" key="8">
    <source>
        <dbReference type="ARBA" id="ARBA00049875"/>
    </source>
</evidence>
<dbReference type="Pfam" id="PF14748">
    <property type="entry name" value="P5CR_dimer"/>
    <property type="match status" value="1"/>
</dbReference>
<dbReference type="KEGG" id="spu:583871"/>
<feature type="binding site" evidence="9">
    <location>
        <begin position="22"/>
        <end position="25"/>
    </location>
    <ligand>
        <name>NADP(+)</name>
        <dbReference type="ChEBI" id="CHEBI:58349"/>
    </ligand>
</feature>
<name>A0A7M7RHE6_STRPU</name>
<keyword evidence="9 10" id="KW-0521">NADP</keyword>
<dbReference type="FunCoup" id="A0A7M7RHE6">
    <property type="interactions" value="444"/>
</dbReference>
<feature type="domain" description="Pyrroline-5-carboxylate reductase dimerisation" evidence="12">
    <location>
        <begin position="114"/>
        <end position="218"/>
    </location>
</feature>
<dbReference type="Proteomes" id="UP000007110">
    <property type="component" value="Unassembled WGS sequence"/>
</dbReference>
<dbReference type="OrthoDB" id="10263291at2759"/>
<evidence type="ECO:0000259" key="11">
    <source>
        <dbReference type="Pfam" id="PF03807"/>
    </source>
</evidence>
<dbReference type="NCBIfam" id="TIGR00112">
    <property type="entry name" value="proC"/>
    <property type="match status" value="1"/>
</dbReference>